<accession>A0AAV4XR29</accession>
<organism evidence="2 3">
    <name type="scientific">Caerostris extrusa</name>
    <name type="common">Bark spider</name>
    <name type="synonym">Caerostris bankana</name>
    <dbReference type="NCBI Taxonomy" id="172846"/>
    <lineage>
        <taxon>Eukaryota</taxon>
        <taxon>Metazoa</taxon>
        <taxon>Ecdysozoa</taxon>
        <taxon>Arthropoda</taxon>
        <taxon>Chelicerata</taxon>
        <taxon>Arachnida</taxon>
        <taxon>Araneae</taxon>
        <taxon>Araneomorphae</taxon>
        <taxon>Entelegynae</taxon>
        <taxon>Araneoidea</taxon>
        <taxon>Araneidae</taxon>
        <taxon>Caerostris</taxon>
    </lineage>
</organism>
<reference evidence="2 3" key="1">
    <citation type="submission" date="2021-06" db="EMBL/GenBank/DDBJ databases">
        <title>Caerostris extrusa draft genome.</title>
        <authorList>
            <person name="Kono N."/>
            <person name="Arakawa K."/>
        </authorList>
    </citation>
    <scope>NUCLEOTIDE SEQUENCE [LARGE SCALE GENOMIC DNA]</scope>
</reference>
<proteinExistence type="predicted"/>
<dbReference type="EMBL" id="BPLR01000647">
    <property type="protein sequence ID" value="GIY96344.1"/>
    <property type="molecule type" value="Genomic_DNA"/>
</dbReference>
<comment type="caution">
    <text evidence="2">The sequence shown here is derived from an EMBL/GenBank/DDBJ whole genome shotgun (WGS) entry which is preliminary data.</text>
</comment>
<name>A0AAV4XR29_CAEEX</name>
<evidence type="ECO:0000313" key="2">
    <source>
        <dbReference type="EMBL" id="GIY96344.1"/>
    </source>
</evidence>
<dbReference type="Proteomes" id="UP001054945">
    <property type="component" value="Unassembled WGS sequence"/>
</dbReference>
<evidence type="ECO:0000256" key="1">
    <source>
        <dbReference type="SAM" id="MobiDB-lite"/>
    </source>
</evidence>
<gene>
    <name evidence="2" type="ORF">CEXT_430431</name>
</gene>
<feature type="compositionally biased region" description="Basic and acidic residues" evidence="1">
    <location>
        <begin position="54"/>
        <end position="69"/>
    </location>
</feature>
<feature type="region of interest" description="Disordered" evidence="1">
    <location>
        <begin position="52"/>
        <end position="92"/>
    </location>
</feature>
<evidence type="ECO:0000313" key="3">
    <source>
        <dbReference type="Proteomes" id="UP001054945"/>
    </source>
</evidence>
<protein>
    <submittedName>
        <fullName evidence="2">Uncharacterized protein</fullName>
    </submittedName>
</protein>
<sequence length="155" mass="17842">MVYNGHQAMSRSGPFFLCRFRALFLRVGSTKNETDRGCRCYLSIRVIKKSHRSERRDESVSKSAADKVIKKSHRSERRTSRFSKAAADKGKLTDSEAAGTLEVKYQVFSFFSSFLPSSPPYLVVSAVPLEKRVEKWKKKKTLAQNQFEPVIYFIY</sequence>
<dbReference type="AlphaFoldDB" id="A0AAV4XR29"/>
<keyword evidence="3" id="KW-1185">Reference proteome</keyword>